<comment type="caution">
    <text evidence="2">The sequence shown here is derived from an EMBL/GenBank/DDBJ whole genome shotgun (WGS) entry which is preliminary data.</text>
</comment>
<keyword evidence="1" id="KW-0472">Membrane</keyword>
<accession>A0A117RFE1</accession>
<feature type="transmembrane region" description="Helical" evidence="1">
    <location>
        <begin position="132"/>
        <end position="151"/>
    </location>
</feature>
<feature type="transmembrane region" description="Helical" evidence="1">
    <location>
        <begin position="218"/>
        <end position="238"/>
    </location>
</feature>
<feature type="transmembrane region" description="Helical" evidence="1">
    <location>
        <begin position="58"/>
        <end position="80"/>
    </location>
</feature>
<evidence type="ECO:0000256" key="1">
    <source>
        <dbReference type="SAM" id="Phobius"/>
    </source>
</evidence>
<organism evidence="2 3">
    <name type="scientific">Streptomyces bungoensis</name>
    <dbReference type="NCBI Taxonomy" id="285568"/>
    <lineage>
        <taxon>Bacteria</taxon>
        <taxon>Bacillati</taxon>
        <taxon>Actinomycetota</taxon>
        <taxon>Actinomycetes</taxon>
        <taxon>Kitasatosporales</taxon>
        <taxon>Streptomycetaceae</taxon>
        <taxon>Streptomyces</taxon>
    </lineage>
</organism>
<protein>
    <recommendedName>
        <fullName evidence="4">DUF1648 domain-containing protein</fullName>
    </recommendedName>
</protein>
<evidence type="ECO:0000313" key="3">
    <source>
        <dbReference type="Proteomes" id="UP000053024"/>
    </source>
</evidence>
<dbReference type="Proteomes" id="UP000053024">
    <property type="component" value="Unassembled WGS sequence"/>
</dbReference>
<evidence type="ECO:0000313" key="2">
    <source>
        <dbReference type="EMBL" id="KUN87778.1"/>
    </source>
</evidence>
<reference evidence="2 3" key="1">
    <citation type="submission" date="2015-10" db="EMBL/GenBank/DDBJ databases">
        <title>Draft genome sequence of Streptomyces bungoensis DSM 41781, type strain for the species Streptomyces bungoensis.</title>
        <authorList>
            <person name="Ruckert C."/>
            <person name="Winkler A."/>
            <person name="Kalinowski J."/>
            <person name="Kampfer P."/>
            <person name="Glaeser S."/>
        </authorList>
    </citation>
    <scope>NUCLEOTIDE SEQUENCE [LARGE SCALE GENOMIC DNA]</scope>
    <source>
        <strain evidence="2 3">DSM 41781</strain>
    </source>
</reference>
<feature type="transmembrane region" description="Helical" evidence="1">
    <location>
        <begin position="92"/>
        <end position="112"/>
    </location>
</feature>
<keyword evidence="1" id="KW-1133">Transmembrane helix</keyword>
<keyword evidence="3" id="KW-1185">Reference proteome</keyword>
<dbReference type="AlphaFoldDB" id="A0A117RFE1"/>
<feature type="transmembrane region" description="Helical" evidence="1">
    <location>
        <begin position="192"/>
        <end position="212"/>
    </location>
</feature>
<proteinExistence type="predicted"/>
<dbReference type="STRING" id="285568.AQJ66_09095"/>
<dbReference type="OrthoDB" id="4303577at2"/>
<dbReference type="EMBL" id="LMWX01000013">
    <property type="protein sequence ID" value="KUN87778.1"/>
    <property type="molecule type" value="Genomic_DNA"/>
</dbReference>
<evidence type="ECO:0008006" key="4">
    <source>
        <dbReference type="Google" id="ProtNLM"/>
    </source>
</evidence>
<gene>
    <name evidence="2" type="ORF">AQJ66_09095</name>
</gene>
<keyword evidence="1" id="KW-0812">Transmembrane</keyword>
<name>A0A117RFE1_9ACTN</name>
<sequence length="335" mass="35031">MNDGAKSKRGARWAAGVWTVGTATLIAALPWVARGQLPQRVATHWDLGRDTADGSMPLWAASLFPTTIWLALSGITHLVVRRSRTTAGSAARAWTAAVLLSGGILLGGAQASIIRANLGHTDWHQAHQPTPWIAATLATAAVAAAVVAWIVNTRSRTSAPAAPTSSSGSTLEVPRGQRLVWLSRTSNPWLQLLAAATGLVAVAALIALISGLAASGPLWALFAPFAFASIVLAGCATVQARASERGLEVAFGPLGWPARRWPAADIDSARTEDRSPAQVGGWGYRFSGLGTTVMLRSGECLVIRTRDKGKEFAISIDDAERGAALLNALNRAETG</sequence>
<feature type="transmembrane region" description="Helical" evidence="1">
    <location>
        <begin position="12"/>
        <end position="33"/>
    </location>
</feature>